<dbReference type="EMBL" id="BAABME010009767">
    <property type="protein sequence ID" value="GAA0175761.1"/>
    <property type="molecule type" value="Genomic_DNA"/>
</dbReference>
<organism evidence="1 2">
    <name type="scientific">Lithospermum erythrorhizon</name>
    <name type="common">Purple gromwell</name>
    <name type="synonym">Lithospermum officinale var. erythrorhizon</name>
    <dbReference type="NCBI Taxonomy" id="34254"/>
    <lineage>
        <taxon>Eukaryota</taxon>
        <taxon>Viridiplantae</taxon>
        <taxon>Streptophyta</taxon>
        <taxon>Embryophyta</taxon>
        <taxon>Tracheophyta</taxon>
        <taxon>Spermatophyta</taxon>
        <taxon>Magnoliopsida</taxon>
        <taxon>eudicotyledons</taxon>
        <taxon>Gunneridae</taxon>
        <taxon>Pentapetalae</taxon>
        <taxon>asterids</taxon>
        <taxon>lamiids</taxon>
        <taxon>Boraginales</taxon>
        <taxon>Boraginaceae</taxon>
        <taxon>Boraginoideae</taxon>
        <taxon>Lithospermeae</taxon>
        <taxon>Lithospermum</taxon>
    </lineage>
</organism>
<proteinExistence type="predicted"/>
<dbReference type="AlphaFoldDB" id="A0AAV3RKL1"/>
<protein>
    <submittedName>
        <fullName evidence="1">Uncharacterized protein</fullName>
    </submittedName>
</protein>
<comment type="caution">
    <text evidence="1">The sequence shown here is derived from an EMBL/GenBank/DDBJ whole genome shotgun (WGS) entry which is preliminary data.</text>
</comment>
<evidence type="ECO:0000313" key="2">
    <source>
        <dbReference type="Proteomes" id="UP001454036"/>
    </source>
</evidence>
<sequence length="85" mass="9723">MAQPKKVLPPENKFQRMFLPFLQAATTPQALTEYGAAKEDEVDRLEVAIVREDSRVYPLRESVEELETQLSLASQELRRSAVYAQ</sequence>
<gene>
    <name evidence="1" type="ORF">LIER_28875</name>
</gene>
<name>A0AAV3RKL1_LITER</name>
<keyword evidence="2" id="KW-1185">Reference proteome</keyword>
<evidence type="ECO:0000313" key="1">
    <source>
        <dbReference type="EMBL" id="GAA0175761.1"/>
    </source>
</evidence>
<reference evidence="1 2" key="1">
    <citation type="submission" date="2024-01" db="EMBL/GenBank/DDBJ databases">
        <title>The complete chloroplast genome sequence of Lithospermum erythrorhizon: insights into the phylogenetic relationship among Boraginaceae species and the maternal lineages of purple gromwells.</title>
        <authorList>
            <person name="Okada T."/>
            <person name="Watanabe K."/>
        </authorList>
    </citation>
    <scope>NUCLEOTIDE SEQUENCE [LARGE SCALE GENOMIC DNA]</scope>
</reference>
<accession>A0AAV3RKL1</accession>
<dbReference type="Proteomes" id="UP001454036">
    <property type="component" value="Unassembled WGS sequence"/>
</dbReference>